<accession>F7XNM9</accession>
<evidence type="ECO:0000313" key="1">
    <source>
        <dbReference type="EMBL" id="AEH60130.1"/>
    </source>
</evidence>
<reference evidence="1 2" key="1">
    <citation type="submission" date="2010-07" db="EMBL/GenBank/DDBJ databases">
        <title>The complete genome of Methanosalsum zhilinae DSM 4017.</title>
        <authorList>
            <consortium name="US DOE Joint Genome Institute (JGI-PGF)"/>
            <person name="Lucas S."/>
            <person name="Copeland A."/>
            <person name="Lapidus A."/>
            <person name="Glavina del Rio T."/>
            <person name="Dalin E."/>
            <person name="Tice H."/>
            <person name="Bruce D."/>
            <person name="Goodwin L."/>
            <person name="Pitluck S."/>
            <person name="Kyrpides N."/>
            <person name="Mavromatis K."/>
            <person name="Ovchinnikova G."/>
            <person name="Daligault H."/>
            <person name="Detter J.C."/>
            <person name="Han C."/>
            <person name="Tapia R."/>
            <person name="Larimer F."/>
            <person name="Land M."/>
            <person name="Hauser L."/>
            <person name="Markowitz V."/>
            <person name="Cheng J.-F."/>
            <person name="Hugenholtz P."/>
            <person name="Woyke T."/>
            <person name="Wu D."/>
            <person name="Spring S."/>
            <person name="Schueler E."/>
            <person name="Brambilla E."/>
            <person name="Klenk H.-P."/>
            <person name="Eisen J.A."/>
        </authorList>
    </citation>
    <scope>NUCLEOTIDE SEQUENCE [LARGE SCALE GENOMIC DNA]</scope>
    <source>
        <strain evidence="2">DSM 4017 / NBRC 107636 / OCM 62 / WeN5</strain>
    </source>
</reference>
<dbReference type="RefSeq" id="WP_013897569.1">
    <property type="nucleotide sequence ID" value="NC_015676.1"/>
</dbReference>
<gene>
    <name evidence="1" type="ordered locus">Mzhil_0253</name>
</gene>
<dbReference type="OrthoDB" id="146424at2157"/>
<name>F7XNM9_METZD</name>
<dbReference type="GeneID" id="10821855"/>
<sequence>MSRDLSQKDMQIMYRLAPEIREKESVPYRSILPPVSKFYAASVEDFRKRLGNLSDEELKYITELIFEGQECLRCLEEPYVLAFIDVTGQRLPLEISENLKGIYGLLK</sequence>
<dbReference type="Proteomes" id="UP000006622">
    <property type="component" value="Chromosome"/>
</dbReference>
<dbReference type="KEGG" id="mzh:Mzhil_0253"/>
<organism evidence="1 2">
    <name type="scientific">Methanosalsum zhilinae (strain DSM 4017 / NBRC 107636 / OCM 62 / WeN5)</name>
    <name type="common">Methanohalophilus zhilinae</name>
    <dbReference type="NCBI Taxonomy" id="679901"/>
    <lineage>
        <taxon>Archaea</taxon>
        <taxon>Methanobacteriati</taxon>
        <taxon>Methanobacteriota</taxon>
        <taxon>Stenosarchaea group</taxon>
        <taxon>Methanomicrobia</taxon>
        <taxon>Methanosarcinales</taxon>
        <taxon>Methanosarcinaceae</taxon>
        <taxon>Methanosalsum</taxon>
    </lineage>
</organism>
<protein>
    <submittedName>
        <fullName evidence="1">Uncharacterized protein</fullName>
    </submittedName>
</protein>
<dbReference type="HOGENOM" id="CLU_169412_0_0_2"/>
<evidence type="ECO:0000313" key="2">
    <source>
        <dbReference type="Proteomes" id="UP000006622"/>
    </source>
</evidence>
<dbReference type="EMBL" id="CP002101">
    <property type="protein sequence ID" value="AEH60130.1"/>
    <property type="molecule type" value="Genomic_DNA"/>
</dbReference>
<keyword evidence="2" id="KW-1185">Reference proteome</keyword>
<dbReference type="AlphaFoldDB" id="F7XNM9"/>
<proteinExistence type="predicted"/>